<dbReference type="Proteomes" id="UP000258309">
    <property type="component" value="Unassembled WGS sequence"/>
</dbReference>
<dbReference type="SUPFAM" id="SSF51316">
    <property type="entry name" value="Mss4-like"/>
    <property type="match status" value="2"/>
</dbReference>
<protein>
    <recommendedName>
        <fullName evidence="5">CENP-V/GFA domain-containing protein</fullName>
    </recommendedName>
</protein>
<keyword evidence="4" id="KW-0456">Lyase</keyword>
<dbReference type="OrthoDB" id="5422068at2759"/>
<dbReference type="OMA" id="FYTVDDR"/>
<dbReference type="PROSITE" id="PS51891">
    <property type="entry name" value="CENP_V_GFA"/>
    <property type="match status" value="1"/>
</dbReference>
<feature type="non-terminal residue" evidence="6">
    <location>
        <position position="1"/>
    </location>
</feature>
<keyword evidence="7" id="KW-1185">Reference proteome</keyword>
<comment type="caution">
    <text evidence="6">The sequence shown here is derived from an EMBL/GenBank/DDBJ whole genome shotgun (WGS) entry which is preliminary data.</text>
</comment>
<evidence type="ECO:0000313" key="6">
    <source>
        <dbReference type="EMBL" id="RFU30671.1"/>
    </source>
</evidence>
<dbReference type="Gene3D" id="3.90.1590.10">
    <property type="entry name" value="glutathione-dependent formaldehyde- activating enzyme (gfa)"/>
    <property type="match status" value="2"/>
</dbReference>
<dbReference type="EMBL" id="NCSJ02000094">
    <property type="protein sequence ID" value="RFU30671.1"/>
    <property type="molecule type" value="Genomic_DNA"/>
</dbReference>
<accession>A0A3E2HBZ9</accession>
<dbReference type="PANTHER" id="PTHR33337">
    <property type="entry name" value="GFA DOMAIN-CONTAINING PROTEIN"/>
    <property type="match status" value="1"/>
</dbReference>
<organism evidence="6 7">
    <name type="scientific">Scytalidium lignicola</name>
    <name type="common">Hyphomycete</name>
    <dbReference type="NCBI Taxonomy" id="5539"/>
    <lineage>
        <taxon>Eukaryota</taxon>
        <taxon>Fungi</taxon>
        <taxon>Dikarya</taxon>
        <taxon>Ascomycota</taxon>
        <taxon>Pezizomycotina</taxon>
        <taxon>Leotiomycetes</taxon>
        <taxon>Leotiomycetes incertae sedis</taxon>
        <taxon>Scytalidium</taxon>
    </lineage>
</organism>
<feature type="domain" description="CENP-V/GFA" evidence="5">
    <location>
        <begin position="10"/>
        <end position="135"/>
    </location>
</feature>
<evidence type="ECO:0000256" key="3">
    <source>
        <dbReference type="ARBA" id="ARBA00022833"/>
    </source>
</evidence>
<name>A0A3E2HBZ9_SCYLI</name>
<dbReference type="InterPro" id="IPR006913">
    <property type="entry name" value="CENP-V/GFA"/>
</dbReference>
<dbReference type="PANTHER" id="PTHR33337:SF40">
    <property type="entry name" value="CENP-V_GFA DOMAIN-CONTAINING PROTEIN-RELATED"/>
    <property type="match status" value="1"/>
</dbReference>
<keyword evidence="3" id="KW-0862">Zinc</keyword>
<dbReference type="InterPro" id="IPR011057">
    <property type="entry name" value="Mss4-like_sf"/>
</dbReference>
<dbReference type="GO" id="GO:0046872">
    <property type="term" value="F:metal ion binding"/>
    <property type="evidence" value="ECO:0007669"/>
    <property type="project" value="UniProtKB-KW"/>
</dbReference>
<evidence type="ECO:0000259" key="5">
    <source>
        <dbReference type="PROSITE" id="PS51891"/>
    </source>
</evidence>
<dbReference type="AlphaFoldDB" id="A0A3E2HBZ9"/>
<evidence type="ECO:0000256" key="2">
    <source>
        <dbReference type="ARBA" id="ARBA00022723"/>
    </source>
</evidence>
<feature type="non-terminal residue" evidence="6">
    <location>
        <position position="380"/>
    </location>
</feature>
<gene>
    <name evidence="6" type="ORF">B7463_g5656</name>
</gene>
<evidence type="ECO:0000256" key="1">
    <source>
        <dbReference type="ARBA" id="ARBA00005495"/>
    </source>
</evidence>
<reference evidence="6 7" key="1">
    <citation type="submission" date="2018-05" db="EMBL/GenBank/DDBJ databases">
        <title>Draft genome sequence of Scytalidium lignicola DSM 105466, a ubiquitous saprotrophic fungus.</title>
        <authorList>
            <person name="Buettner E."/>
            <person name="Gebauer A.M."/>
            <person name="Hofrichter M."/>
            <person name="Liers C."/>
            <person name="Kellner H."/>
        </authorList>
    </citation>
    <scope>NUCLEOTIDE SEQUENCE [LARGE SCALE GENOMIC DNA]</scope>
    <source>
        <strain evidence="6 7">DSM 105466</strain>
    </source>
</reference>
<dbReference type="GO" id="GO:0016846">
    <property type="term" value="F:carbon-sulfur lyase activity"/>
    <property type="evidence" value="ECO:0007669"/>
    <property type="project" value="InterPro"/>
</dbReference>
<proteinExistence type="inferred from homology"/>
<keyword evidence="2" id="KW-0479">Metal-binding</keyword>
<dbReference type="Pfam" id="PF04828">
    <property type="entry name" value="GFA"/>
    <property type="match status" value="1"/>
</dbReference>
<comment type="similarity">
    <text evidence="1">Belongs to the Gfa family.</text>
</comment>
<evidence type="ECO:0000256" key="4">
    <source>
        <dbReference type="ARBA" id="ARBA00023239"/>
    </source>
</evidence>
<sequence>MDLELNTTVITAECLCKAHIFTTEIAQSKLPLECNVCHCNSCRHSTGALHVCKATWPQAREDVDMSSLNKYQFSANITYRFCGTCSTLMFYESQRYPSKLGVFTGTLRNIDADLIKLTKHIFVEDTLDGGASVWFRRPNPDGIEIPRFAQFAGDKAMSSQVTSSSSTEPESKQEQESLPLWCHCNGIQLKLHRGNYASKKREELPSFIDPRTNKPIVTFDVCDSCRLQFGQDIIHWTFVELANISQPDGGAFPKTIAELKTAVDAGDPAVGTLAYYESSPPHIQRYFCKRCSATVFYASDNRPQTVDLPIGLLEAADGARAEGFLSWNYGGTPTWVDDTKGGWREGLVKRVLADAEAFRISQDYPKGWKRVQQEAKEESS</sequence>
<evidence type="ECO:0000313" key="7">
    <source>
        <dbReference type="Proteomes" id="UP000258309"/>
    </source>
</evidence>